<dbReference type="GO" id="GO:0016491">
    <property type="term" value="F:oxidoreductase activity"/>
    <property type="evidence" value="ECO:0007669"/>
    <property type="project" value="UniProtKB-KW"/>
</dbReference>
<dbReference type="STRING" id="1353528.DT23_15505"/>
<keyword evidence="4" id="KW-1185">Reference proteome</keyword>
<dbReference type="SUPFAM" id="SSF54373">
    <property type="entry name" value="FAD-linked reductases, C-terminal domain"/>
    <property type="match status" value="1"/>
</dbReference>
<dbReference type="RefSeq" id="WP_038130780.1">
    <property type="nucleotide sequence ID" value="NZ_AUNB01000028.1"/>
</dbReference>
<dbReference type="AlphaFoldDB" id="A0A074JW85"/>
<evidence type="ECO:0000256" key="1">
    <source>
        <dbReference type="ARBA" id="ARBA00023002"/>
    </source>
</evidence>
<proteinExistence type="predicted"/>
<dbReference type="InterPro" id="IPR036188">
    <property type="entry name" value="FAD/NAD-bd_sf"/>
</dbReference>
<sequence>MTSGQPDLTVRGGGIFGLAIAFHATRRGARVRLIEAVQIGAGSSGGHVGALAPHVPENWNAKKQFQFESLMMAEAFWAEVAQIGGRDPGYARIGRIQPLMDAAQIARAQDRAAIAADLWQGRAIWQVVEAAQFAPFAPPSPTGLVVHDTLSARAAPRAASAALVAALKAMGAEIVIGEGDEIGPVIHATGAPGLAALSAALNTPVGNGVKGQSALLRYDAGAAPQIYADSLHLVPHSDGTVAIGSTSEREFDAPDTTDGQLDALIDKARRLCPALANAPVIDRWAGVRPRAKTRAPMLGAWPEQPGHFIANGGFKIGFGMAPKVAQVMVDLVLDGQDTIPEGFRVEDNL</sequence>
<accession>A0A074JW85</accession>
<dbReference type="Gene3D" id="3.30.9.10">
    <property type="entry name" value="D-Amino Acid Oxidase, subunit A, domain 2"/>
    <property type="match status" value="2"/>
</dbReference>
<evidence type="ECO:0000313" key="4">
    <source>
        <dbReference type="Proteomes" id="UP000027471"/>
    </source>
</evidence>
<feature type="domain" description="FAD dependent oxidoreductase" evidence="2">
    <location>
        <begin position="7"/>
        <end position="331"/>
    </location>
</feature>
<dbReference type="EMBL" id="AUNB01000028">
    <property type="protein sequence ID" value="KEO59868.1"/>
    <property type="molecule type" value="Genomic_DNA"/>
</dbReference>
<keyword evidence="1" id="KW-0560">Oxidoreductase</keyword>
<dbReference type="Pfam" id="PF01266">
    <property type="entry name" value="DAO"/>
    <property type="match status" value="1"/>
</dbReference>
<organism evidence="3 4">
    <name type="scientific">Thioclava indica</name>
    <dbReference type="NCBI Taxonomy" id="1353528"/>
    <lineage>
        <taxon>Bacteria</taxon>
        <taxon>Pseudomonadati</taxon>
        <taxon>Pseudomonadota</taxon>
        <taxon>Alphaproteobacteria</taxon>
        <taxon>Rhodobacterales</taxon>
        <taxon>Paracoccaceae</taxon>
        <taxon>Thioclava</taxon>
    </lineage>
</organism>
<dbReference type="OrthoDB" id="7818064at2"/>
<gene>
    <name evidence="3" type="ORF">DT23_15505</name>
</gene>
<dbReference type="eggNOG" id="COG0665">
    <property type="taxonomic scope" value="Bacteria"/>
</dbReference>
<dbReference type="PANTHER" id="PTHR13847:SF289">
    <property type="entry name" value="GLYCINE OXIDASE"/>
    <property type="match status" value="1"/>
</dbReference>
<evidence type="ECO:0000313" key="3">
    <source>
        <dbReference type="EMBL" id="KEO59868.1"/>
    </source>
</evidence>
<dbReference type="SUPFAM" id="SSF51971">
    <property type="entry name" value="Nucleotide-binding domain"/>
    <property type="match status" value="1"/>
</dbReference>
<dbReference type="PANTHER" id="PTHR13847">
    <property type="entry name" value="SARCOSINE DEHYDROGENASE-RELATED"/>
    <property type="match status" value="1"/>
</dbReference>
<dbReference type="InterPro" id="IPR006076">
    <property type="entry name" value="FAD-dep_OxRdtase"/>
</dbReference>
<reference evidence="3 4" key="1">
    <citation type="journal article" date="2015" name="Antonie Van Leeuwenhoek">
        <title>Thioclava indica sp. nov., isolated from surface seawater of the Indian Ocean.</title>
        <authorList>
            <person name="Liu Y."/>
            <person name="Lai Q."/>
            <person name="Du J."/>
            <person name="Xu H."/>
            <person name="Jiang L."/>
            <person name="Shao Z."/>
        </authorList>
    </citation>
    <scope>NUCLEOTIDE SEQUENCE [LARGE SCALE GENOMIC DNA]</scope>
    <source>
        <strain evidence="3 4">DT23-4</strain>
    </source>
</reference>
<protein>
    <recommendedName>
        <fullName evidence="2">FAD dependent oxidoreductase domain-containing protein</fullName>
    </recommendedName>
</protein>
<dbReference type="Gene3D" id="3.50.50.60">
    <property type="entry name" value="FAD/NAD(P)-binding domain"/>
    <property type="match status" value="2"/>
</dbReference>
<dbReference type="GO" id="GO:0005737">
    <property type="term" value="C:cytoplasm"/>
    <property type="evidence" value="ECO:0007669"/>
    <property type="project" value="TreeGrafter"/>
</dbReference>
<evidence type="ECO:0000259" key="2">
    <source>
        <dbReference type="Pfam" id="PF01266"/>
    </source>
</evidence>
<comment type="caution">
    <text evidence="3">The sequence shown here is derived from an EMBL/GenBank/DDBJ whole genome shotgun (WGS) entry which is preliminary data.</text>
</comment>
<name>A0A074JW85_9RHOB</name>
<dbReference type="Proteomes" id="UP000027471">
    <property type="component" value="Unassembled WGS sequence"/>
</dbReference>